<keyword evidence="2" id="KW-1185">Reference proteome</keyword>
<proteinExistence type="predicted"/>
<name>A0ABS4ULY1_9ACTN</name>
<organism evidence="1 2">
    <name type="scientific">Kribbella aluminosa</name>
    <dbReference type="NCBI Taxonomy" id="416017"/>
    <lineage>
        <taxon>Bacteria</taxon>
        <taxon>Bacillati</taxon>
        <taxon>Actinomycetota</taxon>
        <taxon>Actinomycetes</taxon>
        <taxon>Propionibacteriales</taxon>
        <taxon>Kribbellaceae</taxon>
        <taxon>Kribbella</taxon>
    </lineage>
</organism>
<evidence type="ECO:0000313" key="2">
    <source>
        <dbReference type="Proteomes" id="UP000755585"/>
    </source>
</evidence>
<comment type="caution">
    <text evidence="1">The sequence shown here is derived from an EMBL/GenBank/DDBJ whole genome shotgun (WGS) entry which is preliminary data.</text>
</comment>
<gene>
    <name evidence="1" type="ORF">JOF29_003669</name>
</gene>
<sequence>MDGPEEVVAEFFESIDEVGDLVGDDRVVRLVKIGRVPPR</sequence>
<reference evidence="1 2" key="1">
    <citation type="submission" date="2021-03" db="EMBL/GenBank/DDBJ databases">
        <title>Sequencing the genomes of 1000 actinobacteria strains.</title>
        <authorList>
            <person name="Klenk H.-P."/>
        </authorList>
    </citation>
    <scope>NUCLEOTIDE SEQUENCE [LARGE SCALE GENOMIC DNA]</scope>
    <source>
        <strain evidence="1 2">DSM 18824</strain>
    </source>
</reference>
<accession>A0ABS4ULY1</accession>
<dbReference type="EMBL" id="JAGINT010000001">
    <property type="protein sequence ID" value="MBP2352586.1"/>
    <property type="molecule type" value="Genomic_DNA"/>
</dbReference>
<evidence type="ECO:0000313" key="1">
    <source>
        <dbReference type="EMBL" id="MBP2352586.1"/>
    </source>
</evidence>
<protein>
    <submittedName>
        <fullName evidence="1">Uncharacterized protein</fullName>
    </submittedName>
</protein>
<dbReference type="Proteomes" id="UP000755585">
    <property type="component" value="Unassembled WGS sequence"/>
</dbReference>